<name>A0ABQ3AIX8_9ACTN</name>
<dbReference type="InterPro" id="IPR023476">
    <property type="entry name" value="Pep_tRNA_hydro_II_dom_sf"/>
</dbReference>
<feature type="compositionally biased region" description="Polar residues" evidence="4">
    <location>
        <begin position="23"/>
        <end position="32"/>
    </location>
</feature>
<evidence type="ECO:0000313" key="6">
    <source>
        <dbReference type="Proteomes" id="UP000600946"/>
    </source>
</evidence>
<evidence type="ECO:0000313" key="5">
    <source>
        <dbReference type="EMBL" id="GGY52390.1"/>
    </source>
</evidence>
<dbReference type="EC" id="3.1.1.29" evidence="1"/>
<comment type="catalytic activity">
    <reaction evidence="3">
        <text>an N-acyl-L-alpha-aminoacyl-tRNA + H2O = an N-acyl-L-amino acid + a tRNA + H(+)</text>
        <dbReference type="Rhea" id="RHEA:54448"/>
        <dbReference type="Rhea" id="RHEA-COMP:10123"/>
        <dbReference type="Rhea" id="RHEA-COMP:13883"/>
        <dbReference type="ChEBI" id="CHEBI:15377"/>
        <dbReference type="ChEBI" id="CHEBI:15378"/>
        <dbReference type="ChEBI" id="CHEBI:59874"/>
        <dbReference type="ChEBI" id="CHEBI:78442"/>
        <dbReference type="ChEBI" id="CHEBI:138191"/>
        <dbReference type="EC" id="3.1.1.29"/>
    </reaction>
</comment>
<evidence type="ECO:0000256" key="4">
    <source>
        <dbReference type="SAM" id="MobiDB-lite"/>
    </source>
</evidence>
<comment type="caution">
    <text evidence="5">The sequence shown here is derived from an EMBL/GenBank/DDBJ whole genome shotgun (WGS) entry which is preliminary data.</text>
</comment>
<feature type="region of interest" description="Disordered" evidence="4">
    <location>
        <begin position="1"/>
        <end position="45"/>
    </location>
</feature>
<evidence type="ECO:0000256" key="1">
    <source>
        <dbReference type="ARBA" id="ARBA00013260"/>
    </source>
</evidence>
<organism evidence="5 6">
    <name type="scientific">Streptomyces xanthochromogenes</name>
    <dbReference type="NCBI Taxonomy" id="67384"/>
    <lineage>
        <taxon>Bacteria</taxon>
        <taxon>Bacillati</taxon>
        <taxon>Actinomycetota</taxon>
        <taxon>Actinomycetes</taxon>
        <taxon>Kitasatosporales</taxon>
        <taxon>Streptomycetaceae</taxon>
        <taxon>Streptomyces</taxon>
    </lineage>
</organism>
<reference evidence="6" key="1">
    <citation type="journal article" date="2019" name="Int. J. Syst. Evol. Microbiol.">
        <title>The Global Catalogue of Microorganisms (GCM) 10K type strain sequencing project: providing services to taxonomists for standard genome sequencing and annotation.</title>
        <authorList>
            <consortium name="The Broad Institute Genomics Platform"/>
            <consortium name="The Broad Institute Genome Sequencing Center for Infectious Disease"/>
            <person name="Wu L."/>
            <person name="Ma J."/>
        </authorList>
    </citation>
    <scope>NUCLEOTIDE SEQUENCE [LARGE SCALE GENOMIC DNA]</scope>
    <source>
        <strain evidence="6">JCM 4594</strain>
    </source>
</reference>
<dbReference type="Pfam" id="PF01981">
    <property type="entry name" value="PTH2"/>
    <property type="match status" value="1"/>
</dbReference>
<dbReference type="GO" id="GO:0016787">
    <property type="term" value="F:hydrolase activity"/>
    <property type="evidence" value="ECO:0007669"/>
    <property type="project" value="UniProtKB-KW"/>
</dbReference>
<evidence type="ECO:0000256" key="2">
    <source>
        <dbReference type="ARBA" id="ARBA00022801"/>
    </source>
</evidence>
<sequence>MRASCPGTIRSAKNHRFGGWQTGGVSTEDTQNPPSDSPFHDDSPRDEARQYVLPLVVHIEKAEPPARTDALETAARAVLVMLSDERSLGEGDDEGEWARVMRDWQDARIRKVVRRARGAEWRKASALPGITVTGKEAEVRVFPPVPLDGWPKELAKLQVSGTDLDDPAEPGAPEAIAPVLWLNPDLGMSAGKAMAQAGHGAQLAWWELTEPERAAWRETGFALAVRTADPAAWHGLTRSGLPVVRDAGFTEIAPGSCTVVADHPALRARVAGG</sequence>
<protein>
    <recommendedName>
        <fullName evidence="1">peptidyl-tRNA hydrolase</fullName>
        <ecNumber evidence="1">3.1.1.29</ecNumber>
    </recommendedName>
</protein>
<proteinExistence type="predicted"/>
<dbReference type="Gene3D" id="3.40.1490.10">
    <property type="entry name" value="Bit1"/>
    <property type="match status" value="1"/>
</dbReference>
<keyword evidence="2 5" id="KW-0378">Hydrolase</keyword>
<dbReference type="InterPro" id="IPR002833">
    <property type="entry name" value="PTH2"/>
</dbReference>
<keyword evidence="6" id="KW-1185">Reference proteome</keyword>
<dbReference type="Proteomes" id="UP000600946">
    <property type="component" value="Unassembled WGS sequence"/>
</dbReference>
<evidence type="ECO:0000256" key="3">
    <source>
        <dbReference type="ARBA" id="ARBA00048707"/>
    </source>
</evidence>
<accession>A0ABQ3AIX8</accession>
<dbReference type="EMBL" id="BMUU01000010">
    <property type="protein sequence ID" value="GGY52390.1"/>
    <property type="molecule type" value="Genomic_DNA"/>
</dbReference>
<dbReference type="SUPFAM" id="SSF102462">
    <property type="entry name" value="Peptidyl-tRNA hydrolase II"/>
    <property type="match status" value="1"/>
</dbReference>
<gene>
    <name evidence="5" type="ORF">GCM10010326_53220</name>
</gene>